<dbReference type="AlphaFoldDB" id="A0A139I0U7"/>
<dbReference type="EMBL" id="LFZO01000467">
    <property type="protein sequence ID" value="KXT08287.1"/>
    <property type="molecule type" value="Genomic_DNA"/>
</dbReference>
<comment type="caution">
    <text evidence="2">The sequence shown here is derived from an EMBL/GenBank/DDBJ whole genome shotgun (WGS) entry which is preliminary data.</text>
</comment>
<organism evidence="2 3">
    <name type="scientific">Pseudocercospora musae</name>
    <dbReference type="NCBI Taxonomy" id="113226"/>
    <lineage>
        <taxon>Eukaryota</taxon>
        <taxon>Fungi</taxon>
        <taxon>Dikarya</taxon>
        <taxon>Ascomycota</taxon>
        <taxon>Pezizomycotina</taxon>
        <taxon>Dothideomycetes</taxon>
        <taxon>Dothideomycetidae</taxon>
        <taxon>Mycosphaerellales</taxon>
        <taxon>Mycosphaerellaceae</taxon>
        <taxon>Pseudocercospora</taxon>
    </lineage>
</organism>
<protein>
    <submittedName>
        <fullName evidence="2">Uncharacterized protein</fullName>
    </submittedName>
</protein>
<reference evidence="2 3" key="1">
    <citation type="submission" date="2015-07" db="EMBL/GenBank/DDBJ databases">
        <title>Comparative genomics of the Sigatoka disease complex on banana suggests a link between parallel evolutionary changes in Pseudocercospora fijiensis and Pseudocercospora eumusae and increased virulence on the banana host.</title>
        <authorList>
            <person name="Chang T.-C."/>
            <person name="Salvucci A."/>
            <person name="Crous P.W."/>
            <person name="Stergiopoulos I."/>
        </authorList>
    </citation>
    <scope>NUCLEOTIDE SEQUENCE [LARGE SCALE GENOMIC DNA]</scope>
    <source>
        <strain evidence="2 3">CBS 116634</strain>
    </source>
</reference>
<dbReference type="EMBL" id="LFZO01000467">
    <property type="protein sequence ID" value="KXT08285.1"/>
    <property type="molecule type" value="Genomic_DNA"/>
</dbReference>
<proteinExistence type="predicted"/>
<gene>
    <name evidence="2" type="ORF">AC579_4610</name>
</gene>
<evidence type="ECO:0000256" key="1">
    <source>
        <dbReference type="SAM" id="MobiDB-lite"/>
    </source>
</evidence>
<evidence type="ECO:0000313" key="2">
    <source>
        <dbReference type="EMBL" id="KXT08287.1"/>
    </source>
</evidence>
<dbReference type="Proteomes" id="UP000073492">
    <property type="component" value="Unassembled WGS sequence"/>
</dbReference>
<sequence>MRLGLRVRRQMMGAKETEESSTARQEVISGTTADHLQQQHRWDICNTIKPLAGDSEPRNRLPRAVATIHRVAQLATMGLSTFIEGRGQPSQRIFATYRAFVPCK</sequence>
<accession>A0A139I0U7</accession>
<evidence type="ECO:0000313" key="3">
    <source>
        <dbReference type="Proteomes" id="UP000073492"/>
    </source>
</evidence>
<feature type="region of interest" description="Disordered" evidence="1">
    <location>
        <begin position="1"/>
        <end position="25"/>
    </location>
</feature>
<dbReference type="EMBL" id="LFZO01000467">
    <property type="protein sequence ID" value="KXT08289.1"/>
    <property type="molecule type" value="Genomic_DNA"/>
</dbReference>
<keyword evidence="3" id="KW-1185">Reference proteome</keyword>
<name>A0A139I0U7_9PEZI</name>